<dbReference type="GO" id="GO:0046982">
    <property type="term" value="F:protein heterodimerization activity"/>
    <property type="evidence" value="ECO:0007669"/>
    <property type="project" value="InterPro"/>
</dbReference>
<dbReference type="Gene3D" id="1.10.20.10">
    <property type="entry name" value="Histone, subunit A"/>
    <property type="match status" value="1"/>
</dbReference>
<dbReference type="CDD" id="cd22907">
    <property type="entry name" value="HFD_NFYB"/>
    <property type="match status" value="1"/>
</dbReference>
<dbReference type="GO" id="GO:0000978">
    <property type="term" value="F:RNA polymerase II cis-regulatory region sequence-specific DNA binding"/>
    <property type="evidence" value="ECO:0007669"/>
    <property type="project" value="TreeGrafter"/>
</dbReference>
<dbReference type="InterPro" id="IPR003958">
    <property type="entry name" value="CBFA_NFYB_domain"/>
</dbReference>
<dbReference type="PRINTS" id="PR00615">
    <property type="entry name" value="CCAATSUBUNTA"/>
</dbReference>
<dbReference type="GO" id="GO:0001228">
    <property type="term" value="F:DNA-binding transcription activator activity, RNA polymerase II-specific"/>
    <property type="evidence" value="ECO:0007669"/>
    <property type="project" value="InterPro"/>
</dbReference>
<reference evidence="5" key="1">
    <citation type="journal article" date="2022" name="Horticulturae">
        <title>Functional Analysis of Glucose-6-Phosphate Translocator PoGPT1 in Embryogenic Callus Formation of Tree Peony.</title>
        <authorList>
            <person name="Song Y."/>
            <person name="Shang W."/>
            <person name="Wang Z."/>
            <person name="He S."/>
            <person name="Sun Y."/>
            <person name="Shi L."/>
            <person name="Shen Y."/>
            <person name="He D."/>
        </authorList>
    </citation>
    <scope>NUCLEOTIDE SEQUENCE</scope>
</reference>
<feature type="domain" description="Transcription factor CBF/NF-Y/archaeal histone" evidence="4">
    <location>
        <begin position="54"/>
        <end position="118"/>
    </location>
</feature>
<keyword evidence="2" id="KW-0805">Transcription regulation</keyword>
<comment type="similarity">
    <text evidence="1">Belongs to the NFYB/HAP3 subunit family.</text>
</comment>
<dbReference type="InterPro" id="IPR009072">
    <property type="entry name" value="Histone-fold"/>
</dbReference>
<evidence type="ECO:0000256" key="1">
    <source>
        <dbReference type="ARBA" id="ARBA00009053"/>
    </source>
</evidence>
<dbReference type="PANTHER" id="PTHR11064">
    <property type="entry name" value="CCAAT-BINDING TRANSCRIPTION FACTOR-RELATED"/>
    <property type="match status" value="1"/>
</dbReference>
<sequence length="167" mass="19097">MEAAGFSSPNYDARTVAEKDMSNMQSTMNDKEDDADHNNNSRECPAFRRMKNQNIPIANITRIMQRILPSRTRISFDSKEAVHNCVSEFITFVTSEAKDHCKSEQRKIVTAEDLLWAMNNLGFHTYAVLLNVYLNRFRAAENWPSLRAENIMECGPGLNSRLVGHQQ</sequence>
<proteinExistence type="evidence at transcript level"/>
<organism evidence="5">
    <name type="scientific">Paeonia ostii</name>
    <dbReference type="NCBI Taxonomy" id="459177"/>
    <lineage>
        <taxon>Eukaryota</taxon>
        <taxon>Viridiplantae</taxon>
        <taxon>Streptophyta</taxon>
        <taxon>Embryophyta</taxon>
        <taxon>Tracheophyta</taxon>
        <taxon>Spermatophyta</taxon>
        <taxon>Magnoliopsida</taxon>
        <taxon>eudicotyledons</taxon>
        <taxon>Gunneridae</taxon>
        <taxon>Pentapetalae</taxon>
        <taxon>Saxifragales</taxon>
        <taxon>Paeoniaceae</taxon>
        <taxon>Paeonia</taxon>
    </lineage>
</organism>
<evidence type="ECO:0000259" key="4">
    <source>
        <dbReference type="Pfam" id="PF00808"/>
    </source>
</evidence>
<name>A0A9E8CZC6_9MAGN</name>
<dbReference type="AlphaFoldDB" id="A0A9E8CZC6"/>
<keyword evidence="3" id="KW-0804">Transcription</keyword>
<dbReference type="Pfam" id="PF00808">
    <property type="entry name" value="CBFD_NFYB_HMF"/>
    <property type="match status" value="1"/>
</dbReference>
<dbReference type="EMBL" id="ON454840">
    <property type="protein sequence ID" value="UZF96624.1"/>
    <property type="molecule type" value="mRNA"/>
</dbReference>
<dbReference type="SUPFAM" id="SSF47113">
    <property type="entry name" value="Histone-fold"/>
    <property type="match status" value="1"/>
</dbReference>
<evidence type="ECO:0000256" key="3">
    <source>
        <dbReference type="ARBA" id="ARBA00023163"/>
    </source>
</evidence>
<evidence type="ECO:0000313" key="5">
    <source>
        <dbReference type="EMBL" id="UZF96624.1"/>
    </source>
</evidence>
<evidence type="ECO:0000256" key="2">
    <source>
        <dbReference type="ARBA" id="ARBA00023015"/>
    </source>
</evidence>
<dbReference type="PANTHER" id="PTHR11064:SF115">
    <property type="entry name" value="NUCLEAR TRANSCRIPTION FACTOR Y SUBUNIT B-9"/>
    <property type="match status" value="1"/>
</dbReference>
<protein>
    <submittedName>
        <fullName evidence="5">LEC1 protein</fullName>
    </submittedName>
</protein>
<accession>A0A9E8CZC6</accession>
<dbReference type="GO" id="GO:0016602">
    <property type="term" value="C:CCAAT-binding factor complex"/>
    <property type="evidence" value="ECO:0007669"/>
    <property type="project" value="InterPro"/>
</dbReference>
<reference evidence="5" key="2">
    <citation type="submission" date="2022-05" db="EMBL/GenBank/DDBJ databases">
        <authorList>
            <person name="He S."/>
            <person name="Wang Z."/>
            <person name="Song Y."/>
            <person name="Shang W."/>
            <person name="Sun Y."/>
        </authorList>
    </citation>
    <scope>NUCLEOTIDE SEQUENCE</scope>
</reference>
<dbReference type="InterPro" id="IPR027113">
    <property type="entry name" value="Transc_fact_NFYB/HAP3"/>
</dbReference>